<sequence length="249" mass="27754">MAVLITRPAPECDQLVAQLNQVAISAIAQPLLEVQQGKYINRLIEQIQQLQQGDYIIAVSYHAVRFAADYLISQGAEWPKNMHYIAVGDKTAAALAQACQQPVSSPQGNHDSEALLALPELANIRHRRVLILRGNGGRELIYQALTARHAQVSYCETYQRCWLDLDATQLVQQWQQQQIQALVVTSSEQLIYLTGLIPTENLTWLYNCHLFVPSQRVADQASTLGYRHISTVGSAANQALFTFLKSNVS</sequence>
<dbReference type="Proteomes" id="UP000241426">
    <property type="component" value="Unassembled WGS sequence"/>
</dbReference>
<evidence type="ECO:0000256" key="9">
    <source>
        <dbReference type="RuleBase" id="RU366031"/>
    </source>
</evidence>
<dbReference type="InterPro" id="IPR036108">
    <property type="entry name" value="4pyrrol_syn_uPrphyn_synt_sf"/>
</dbReference>
<dbReference type="InterPro" id="IPR039793">
    <property type="entry name" value="UROS/Hem4"/>
</dbReference>
<dbReference type="CDD" id="cd06578">
    <property type="entry name" value="HemD"/>
    <property type="match status" value="1"/>
</dbReference>
<dbReference type="Pfam" id="PF02602">
    <property type="entry name" value="HEM4"/>
    <property type="match status" value="1"/>
</dbReference>
<dbReference type="EC" id="4.2.1.75" evidence="3 9"/>
<evidence type="ECO:0000313" key="12">
    <source>
        <dbReference type="Proteomes" id="UP000241426"/>
    </source>
</evidence>
<dbReference type="PANTHER" id="PTHR38042:SF1">
    <property type="entry name" value="UROPORPHYRINOGEN-III SYNTHASE, CHLOROPLASTIC"/>
    <property type="match status" value="1"/>
</dbReference>
<proteinExistence type="inferred from homology"/>
<feature type="domain" description="Tetrapyrrole biosynthesis uroporphyrinogen III synthase" evidence="10">
    <location>
        <begin position="13"/>
        <end position="230"/>
    </location>
</feature>
<evidence type="ECO:0000256" key="1">
    <source>
        <dbReference type="ARBA" id="ARBA00004772"/>
    </source>
</evidence>
<comment type="similarity">
    <text evidence="2 9">Belongs to the uroporphyrinogen-III synthase family.</text>
</comment>
<dbReference type="InterPro" id="IPR003754">
    <property type="entry name" value="4pyrrol_synth_uPrphyn_synth"/>
</dbReference>
<organism evidence="11 12">
    <name type="scientific">Photobacterium kishitanii</name>
    <dbReference type="NCBI Taxonomy" id="318456"/>
    <lineage>
        <taxon>Bacteria</taxon>
        <taxon>Pseudomonadati</taxon>
        <taxon>Pseudomonadota</taxon>
        <taxon>Gammaproteobacteria</taxon>
        <taxon>Vibrionales</taxon>
        <taxon>Vibrionaceae</taxon>
        <taxon>Photobacterium</taxon>
    </lineage>
</organism>
<comment type="catalytic activity">
    <reaction evidence="8 9">
        <text>hydroxymethylbilane = uroporphyrinogen III + H2O</text>
        <dbReference type="Rhea" id="RHEA:18965"/>
        <dbReference type="ChEBI" id="CHEBI:15377"/>
        <dbReference type="ChEBI" id="CHEBI:57308"/>
        <dbReference type="ChEBI" id="CHEBI:57845"/>
        <dbReference type="EC" id="4.2.1.75"/>
    </reaction>
</comment>
<evidence type="ECO:0000256" key="2">
    <source>
        <dbReference type="ARBA" id="ARBA00008133"/>
    </source>
</evidence>
<dbReference type="RefSeq" id="WP_036788454.1">
    <property type="nucleotide sequence ID" value="NZ_JAUZMX010000001.1"/>
</dbReference>
<evidence type="ECO:0000256" key="5">
    <source>
        <dbReference type="ARBA" id="ARBA00023244"/>
    </source>
</evidence>
<accession>A0A0B7JGX8</accession>
<accession>A0A2T3KBC6</accession>
<dbReference type="AlphaFoldDB" id="A0A0B7JGX8"/>
<reference evidence="11 12" key="1">
    <citation type="submission" date="2018-01" db="EMBL/GenBank/DDBJ databases">
        <title>Whole genome sequencing of Histamine producing bacteria.</title>
        <authorList>
            <person name="Butler K."/>
        </authorList>
    </citation>
    <scope>NUCLEOTIDE SEQUENCE [LARGE SCALE GENOMIC DNA]</scope>
    <source>
        <strain evidence="11 12">FS-7.2</strain>
    </source>
</reference>
<dbReference type="GeneID" id="29946279"/>
<dbReference type="GO" id="GO:0004852">
    <property type="term" value="F:uroporphyrinogen-III synthase activity"/>
    <property type="evidence" value="ECO:0007669"/>
    <property type="project" value="UniProtKB-UniRule"/>
</dbReference>
<keyword evidence="5 9" id="KW-0627">Porphyrin biosynthesis</keyword>
<comment type="caution">
    <text evidence="11">The sequence shown here is derived from an EMBL/GenBank/DDBJ whole genome shotgun (WGS) entry which is preliminary data.</text>
</comment>
<evidence type="ECO:0000256" key="3">
    <source>
        <dbReference type="ARBA" id="ARBA00013109"/>
    </source>
</evidence>
<dbReference type="NCBIfam" id="NF004585">
    <property type="entry name" value="PRK05928.2-2"/>
    <property type="match status" value="1"/>
</dbReference>
<evidence type="ECO:0000256" key="6">
    <source>
        <dbReference type="ARBA" id="ARBA00037589"/>
    </source>
</evidence>
<evidence type="ECO:0000313" key="11">
    <source>
        <dbReference type="EMBL" id="PSU90920.1"/>
    </source>
</evidence>
<comment type="function">
    <text evidence="6 9">Catalyzes cyclization of the linear tetrapyrrole, hydroxymethylbilane, to the macrocyclic uroporphyrinogen III.</text>
</comment>
<gene>
    <name evidence="11" type="ORF">C9J27_23385</name>
</gene>
<keyword evidence="4 9" id="KW-0456">Lyase</keyword>
<comment type="pathway">
    <text evidence="1 9">Porphyrin-containing compound metabolism; protoporphyrin-IX biosynthesis; coproporphyrinogen-III from 5-aminolevulinate: step 3/4.</text>
</comment>
<dbReference type="UniPathway" id="UPA00251">
    <property type="reaction ID" value="UER00320"/>
</dbReference>
<protein>
    <recommendedName>
        <fullName evidence="7 9">Uroporphyrinogen-III synthase</fullName>
        <ecNumber evidence="3 9">4.2.1.75</ecNumber>
    </recommendedName>
</protein>
<evidence type="ECO:0000256" key="4">
    <source>
        <dbReference type="ARBA" id="ARBA00023239"/>
    </source>
</evidence>
<evidence type="ECO:0000256" key="8">
    <source>
        <dbReference type="ARBA" id="ARBA00048617"/>
    </source>
</evidence>
<dbReference type="GO" id="GO:0006782">
    <property type="term" value="P:protoporphyrinogen IX biosynthetic process"/>
    <property type="evidence" value="ECO:0007669"/>
    <property type="project" value="UniProtKB-UniRule"/>
</dbReference>
<dbReference type="SUPFAM" id="SSF69618">
    <property type="entry name" value="HemD-like"/>
    <property type="match status" value="1"/>
</dbReference>
<evidence type="ECO:0000256" key="7">
    <source>
        <dbReference type="ARBA" id="ARBA00040167"/>
    </source>
</evidence>
<name>A0A0B7JGX8_9GAMM</name>
<evidence type="ECO:0000259" key="10">
    <source>
        <dbReference type="Pfam" id="PF02602"/>
    </source>
</evidence>
<dbReference type="EMBL" id="PYNF01000039">
    <property type="protein sequence ID" value="PSU90920.1"/>
    <property type="molecule type" value="Genomic_DNA"/>
</dbReference>
<dbReference type="eggNOG" id="COG1587">
    <property type="taxonomic scope" value="Bacteria"/>
</dbReference>
<dbReference type="PANTHER" id="PTHR38042">
    <property type="entry name" value="UROPORPHYRINOGEN-III SYNTHASE, CHLOROPLASTIC"/>
    <property type="match status" value="1"/>
</dbReference>
<dbReference type="Gene3D" id="3.40.50.10090">
    <property type="match status" value="2"/>
</dbReference>
<dbReference type="GO" id="GO:0006780">
    <property type="term" value="P:uroporphyrinogen III biosynthetic process"/>
    <property type="evidence" value="ECO:0007669"/>
    <property type="project" value="UniProtKB-UniRule"/>
</dbReference>